<reference evidence="2 3" key="1">
    <citation type="journal article" date="2019" name="Genome Biol. Evol.">
        <title>Insights into the evolution of the New World diploid cottons (Gossypium, subgenus Houzingenia) based on genome sequencing.</title>
        <authorList>
            <person name="Grover C.E."/>
            <person name="Arick M.A. 2nd"/>
            <person name="Thrash A."/>
            <person name="Conover J.L."/>
            <person name="Sanders W.S."/>
            <person name="Peterson D.G."/>
            <person name="Frelichowski J.E."/>
            <person name="Scheffler J.A."/>
            <person name="Scheffler B.E."/>
            <person name="Wendel J.F."/>
        </authorList>
    </citation>
    <scope>NUCLEOTIDE SEQUENCE [LARGE SCALE GENOMIC DNA]</scope>
    <source>
        <strain evidence="2">27</strain>
        <tissue evidence="2">Leaf</tissue>
    </source>
</reference>
<evidence type="ECO:0000313" key="2">
    <source>
        <dbReference type="EMBL" id="MBA0609083.1"/>
    </source>
</evidence>
<comment type="caution">
    <text evidence="2">The sequence shown here is derived from an EMBL/GenBank/DDBJ whole genome shotgun (WGS) entry which is preliminary data.</text>
</comment>
<dbReference type="Proteomes" id="UP000593561">
    <property type="component" value="Unassembled WGS sequence"/>
</dbReference>
<evidence type="ECO:0000313" key="3">
    <source>
        <dbReference type="Proteomes" id="UP000593561"/>
    </source>
</evidence>
<evidence type="ECO:0000256" key="1">
    <source>
        <dbReference type="SAM" id="MobiDB-lite"/>
    </source>
</evidence>
<organism evidence="2 3">
    <name type="scientific">Gossypium davidsonii</name>
    <name type="common">Davidson's cotton</name>
    <name type="synonym">Gossypium klotzschianum subsp. davidsonii</name>
    <dbReference type="NCBI Taxonomy" id="34287"/>
    <lineage>
        <taxon>Eukaryota</taxon>
        <taxon>Viridiplantae</taxon>
        <taxon>Streptophyta</taxon>
        <taxon>Embryophyta</taxon>
        <taxon>Tracheophyta</taxon>
        <taxon>Spermatophyta</taxon>
        <taxon>Magnoliopsida</taxon>
        <taxon>eudicotyledons</taxon>
        <taxon>Gunneridae</taxon>
        <taxon>Pentapetalae</taxon>
        <taxon>rosids</taxon>
        <taxon>malvids</taxon>
        <taxon>Malvales</taxon>
        <taxon>Malvaceae</taxon>
        <taxon>Malvoideae</taxon>
        <taxon>Gossypium</taxon>
    </lineage>
</organism>
<dbReference type="AlphaFoldDB" id="A0A7J8R654"/>
<sequence length="52" mass="5765">MSSSLAGISNVSDNDHVDSSLHEVNINRVDLGGDYDESDDYRRYLSESNTKS</sequence>
<dbReference type="EMBL" id="JABFAC010000003">
    <property type="protein sequence ID" value="MBA0609083.1"/>
    <property type="molecule type" value="Genomic_DNA"/>
</dbReference>
<accession>A0A7J8R654</accession>
<feature type="region of interest" description="Disordered" evidence="1">
    <location>
        <begin position="1"/>
        <end position="52"/>
    </location>
</feature>
<name>A0A7J8R654_GOSDV</name>
<gene>
    <name evidence="2" type="ORF">Godav_021206</name>
</gene>
<proteinExistence type="predicted"/>
<keyword evidence="3" id="KW-1185">Reference proteome</keyword>
<protein>
    <submittedName>
        <fullName evidence="2">Uncharacterized protein</fullName>
    </submittedName>
</protein>